<organism evidence="1 2">
    <name type="scientific">Homarus americanus</name>
    <name type="common">American lobster</name>
    <dbReference type="NCBI Taxonomy" id="6706"/>
    <lineage>
        <taxon>Eukaryota</taxon>
        <taxon>Metazoa</taxon>
        <taxon>Ecdysozoa</taxon>
        <taxon>Arthropoda</taxon>
        <taxon>Crustacea</taxon>
        <taxon>Multicrustacea</taxon>
        <taxon>Malacostraca</taxon>
        <taxon>Eumalacostraca</taxon>
        <taxon>Eucarida</taxon>
        <taxon>Decapoda</taxon>
        <taxon>Pleocyemata</taxon>
        <taxon>Astacidea</taxon>
        <taxon>Nephropoidea</taxon>
        <taxon>Nephropidae</taxon>
        <taxon>Homarus</taxon>
    </lineage>
</organism>
<dbReference type="Proteomes" id="UP000747542">
    <property type="component" value="Unassembled WGS sequence"/>
</dbReference>
<reference evidence="1" key="1">
    <citation type="journal article" date="2021" name="Sci. Adv.">
        <title>The American lobster genome reveals insights on longevity, neural, and immune adaptations.</title>
        <authorList>
            <person name="Polinski J.M."/>
            <person name="Zimin A.V."/>
            <person name="Clark K.F."/>
            <person name="Kohn A.B."/>
            <person name="Sadowski N."/>
            <person name="Timp W."/>
            <person name="Ptitsyn A."/>
            <person name="Khanna P."/>
            <person name="Romanova D.Y."/>
            <person name="Williams P."/>
            <person name="Greenwood S.J."/>
            <person name="Moroz L.L."/>
            <person name="Walt D.R."/>
            <person name="Bodnar A.G."/>
        </authorList>
    </citation>
    <scope>NUCLEOTIDE SEQUENCE</scope>
    <source>
        <strain evidence="1">GMGI-L3</strain>
    </source>
</reference>
<dbReference type="AlphaFoldDB" id="A0A8J5JF19"/>
<evidence type="ECO:0000313" key="1">
    <source>
        <dbReference type="EMBL" id="KAG7156480.1"/>
    </source>
</evidence>
<accession>A0A8J5JF19</accession>
<sequence length="204" mass="23498">MATLLCWLWGNKGAKVSFIPKRQEKEMGWMLDADSYFPCLKRNVWVPNYAEEIHTAECHELRLMSFSHKYVVGSSLYGQIITTGAVQLSLKKRKEEMETKKRKTVKKEGTERNKEGHKGFKKLSIIDGNKINWKSQVDWLKKIFYGFCYRIFVKNGRDLILCNLCASTLVEVKFGSTSCVFLVIPDETVQIGHVTLPHKSKMKG</sequence>
<name>A0A8J5JF19_HOMAM</name>
<gene>
    <name evidence="1" type="ORF">Hamer_G020561</name>
</gene>
<dbReference type="EMBL" id="JAHLQT010039068">
    <property type="protein sequence ID" value="KAG7156480.1"/>
    <property type="molecule type" value="Genomic_DNA"/>
</dbReference>
<keyword evidence="2" id="KW-1185">Reference proteome</keyword>
<protein>
    <submittedName>
        <fullName evidence="1">Uncharacterized protein</fullName>
    </submittedName>
</protein>
<evidence type="ECO:0000313" key="2">
    <source>
        <dbReference type="Proteomes" id="UP000747542"/>
    </source>
</evidence>
<proteinExistence type="predicted"/>
<comment type="caution">
    <text evidence="1">The sequence shown here is derived from an EMBL/GenBank/DDBJ whole genome shotgun (WGS) entry which is preliminary data.</text>
</comment>